<dbReference type="Gene3D" id="3.40.390.10">
    <property type="entry name" value="Collagenase (Catalytic Domain)"/>
    <property type="match status" value="1"/>
</dbReference>
<dbReference type="AlphaFoldDB" id="A0A9Q0RN80"/>
<evidence type="ECO:0000256" key="3">
    <source>
        <dbReference type="ARBA" id="ARBA00022723"/>
    </source>
</evidence>
<dbReference type="InterPro" id="IPR024079">
    <property type="entry name" value="MetalloPept_cat_dom_sf"/>
</dbReference>
<evidence type="ECO:0000313" key="12">
    <source>
        <dbReference type="EMBL" id="KAJ6220524.1"/>
    </source>
</evidence>
<dbReference type="PANTHER" id="PTHR10127">
    <property type="entry name" value="DISCOIDIN, CUB, EGF, LAMININ , AND ZINC METALLOPROTEASE DOMAIN CONTAINING"/>
    <property type="match status" value="1"/>
</dbReference>
<reference evidence="12" key="1">
    <citation type="submission" date="2022-12" db="EMBL/GenBank/DDBJ databases">
        <title>Genome assemblies of Blomia tropicalis.</title>
        <authorList>
            <person name="Cui Y."/>
        </authorList>
    </citation>
    <scope>NUCLEOTIDE SEQUENCE</scope>
    <source>
        <tissue evidence="12">Adult mites</tissue>
    </source>
</reference>
<sequence length="383" mass="44019">MTFAESESAPVTIPLNDPEMHYTYYEGDMMIQESDEKKVAMYTAKRWPNGRIPYIMEDTFGPEERAAIARGIMILQERTCIRFVPKRRRDIDYVLMKRGPGCAAHVGRIGGQQWVILGDGCYGIETVTHELMHSVGFIHEQSRPDRDEHVEIVWDNIKNSAKRNFKKHEFDYLADHGFPYDLMSVMHYRQYAFSKNRKPTILPKRSVPYLRCRGMDCPSELDIKKINFLYKCHKRDDDYYDEKSFDRDFDKDMDNEVIVDELFGKHHGGAVGVGIGGGTDGVGGGGGGGGSDSLDEHYGNPEIDGGNSDDGFPEYKNHKTRINYGQHESELFPFVDEEVHGMPHPIYSRRHRIKHRPRMIHSPMPSPLIHPHLVDPIFIDLFQ</sequence>
<comment type="function">
    <text evidence="7">Zinc metalloprotease. Provoques deadhesion of endothelial cells from cell cultures, and also degradation of fibronectin, fibrinogen and gelatin in vitro. Its role in the venom is not fully understood but it might act as a spreading factor that facilitates diffusion of other venom toxins. Alternatively, it might be involved in the proteolytic processing of other venom toxins or it might play a role in extra-oral digestion of prey.</text>
</comment>
<evidence type="ECO:0000256" key="9">
    <source>
        <dbReference type="RuleBase" id="RU361183"/>
    </source>
</evidence>
<dbReference type="GO" id="GO:0004222">
    <property type="term" value="F:metalloendopeptidase activity"/>
    <property type="evidence" value="ECO:0007669"/>
    <property type="project" value="UniProtKB-UniRule"/>
</dbReference>
<keyword evidence="13" id="KW-1185">Reference proteome</keyword>
<dbReference type="SUPFAM" id="SSF55486">
    <property type="entry name" value="Metalloproteases ('zincins'), catalytic domain"/>
    <property type="match status" value="1"/>
</dbReference>
<dbReference type="EC" id="3.4.24.-" evidence="9"/>
<keyword evidence="5 8" id="KW-0862">Zinc</keyword>
<feature type="binding site" evidence="8">
    <location>
        <position position="133"/>
    </location>
    <ligand>
        <name>Zn(2+)</name>
        <dbReference type="ChEBI" id="CHEBI:29105"/>
        <note>catalytic</note>
    </ligand>
</feature>
<evidence type="ECO:0000256" key="4">
    <source>
        <dbReference type="ARBA" id="ARBA00022801"/>
    </source>
</evidence>
<dbReference type="InterPro" id="IPR001506">
    <property type="entry name" value="Peptidase_M12A"/>
</dbReference>
<organism evidence="12 13">
    <name type="scientific">Blomia tropicalis</name>
    <name type="common">Mite</name>
    <dbReference type="NCBI Taxonomy" id="40697"/>
    <lineage>
        <taxon>Eukaryota</taxon>
        <taxon>Metazoa</taxon>
        <taxon>Ecdysozoa</taxon>
        <taxon>Arthropoda</taxon>
        <taxon>Chelicerata</taxon>
        <taxon>Arachnida</taxon>
        <taxon>Acari</taxon>
        <taxon>Acariformes</taxon>
        <taxon>Sarcoptiformes</taxon>
        <taxon>Astigmata</taxon>
        <taxon>Glycyphagoidea</taxon>
        <taxon>Echimyopodidae</taxon>
        <taxon>Blomia</taxon>
    </lineage>
</organism>
<evidence type="ECO:0000256" key="10">
    <source>
        <dbReference type="SAM" id="MobiDB-lite"/>
    </source>
</evidence>
<name>A0A9Q0RN80_BLOTA</name>
<keyword evidence="4 8" id="KW-0378">Hydrolase</keyword>
<protein>
    <recommendedName>
        <fullName evidence="9">Metalloendopeptidase</fullName>
        <ecNumber evidence="9">3.4.24.-</ecNumber>
    </recommendedName>
</protein>
<feature type="binding site" evidence="8">
    <location>
        <position position="129"/>
    </location>
    <ligand>
        <name>Zn(2+)</name>
        <dbReference type="ChEBI" id="CHEBI:29105"/>
        <note>catalytic</note>
    </ligand>
</feature>
<comment type="subunit">
    <text evidence="1">Monomer.</text>
</comment>
<dbReference type="PROSITE" id="PS51864">
    <property type="entry name" value="ASTACIN"/>
    <property type="match status" value="1"/>
</dbReference>
<keyword evidence="3 8" id="KW-0479">Metal-binding</keyword>
<evidence type="ECO:0000256" key="2">
    <source>
        <dbReference type="ARBA" id="ARBA00022670"/>
    </source>
</evidence>
<feature type="region of interest" description="Disordered" evidence="10">
    <location>
        <begin position="281"/>
        <end position="314"/>
    </location>
</feature>
<dbReference type="PRINTS" id="PR00480">
    <property type="entry name" value="ASTACIN"/>
</dbReference>
<proteinExistence type="predicted"/>
<evidence type="ECO:0000256" key="5">
    <source>
        <dbReference type="ARBA" id="ARBA00022833"/>
    </source>
</evidence>
<evidence type="ECO:0000256" key="6">
    <source>
        <dbReference type="ARBA" id="ARBA00023049"/>
    </source>
</evidence>
<dbReference type="Pfam" id="PF01400">
    <property type="entry name" value="Astacin"/>
    <property type="match status" value="1"/>
</dbReference>
<evidence type="ECO:0000313" key="13">
    <source>
        <dbReference type="Proteomes" id="UP001142055"/>
    </source>
</evidence>
<dbReference type="EMBL" id="JAPWDV010000002">
    <property type="protein sequence ID" value="KAJ6220524.1"/>
    <property type="molecule type" value="Genomic_DNA"/>
</dbReference>
<dbReference type="InterPro" id="IPR006026">
    <property type="entry name" value="Peptidase_Metallo"/>
</dbReference>
<dbReference type="InterPro" id="IPR034035">
    <property type="entry name" value="Astacin-like_dom"/>
</dbReference>
<feature type="compositionally biased region" description="Gly residues" evidence="10">
    <location>
        <begin position="281"/>
        <end position="291"/>
    </location>
</feature>
<dbReference type="SMART" id="SM00235">
    <property type="entry name" value="ZnMc"/>
    <property type="match status" value="1"/>
</dbReference>
<comment type="caution">
    <text evidence="12">The sequence shown here is derived from an EMBL/GenBank/DDBJ whole genome shotgun (WGS) entry which is preliminary data.</text>
</comment>
<evidence type="ECO:0000256" key="1">
    <source>
        <dbReference type="ARBA" id="ARBA00011245"/>
    </source>
</evidence>
<comment type="caution">
    <text evidence="8">Lacks conserved residue(s) required for the propagation of feature annotation.</text>
</comment>
<feature type="domain" description="Peptidase M12A" evidence="11">
    <location>
        <begin position="39"/>
        <end position="233"/>
    </location>
</feature>
<feature type="binding site" evidence="8">
    <location>
        <position position="139"/>
    </location>
    <ligand>
        <name>Zn(2+)</name>
        <dbReference type="ChEBI" id="CHEBI:29105"/>
        <note>catalytic</note>
    </ligand>
</feature>
<dbReference type="GO" id="GO:0008270">
    <property type="term" value="F:zinc ion binding"/>
    <property type="evidence" value="ECO:0007669"/>
    <property type="project" value="UniProtKB-UniRule"/>
</dbReference>
<dbReference type="GO" id="GO:0006508">
    <property type="term" value="P:proteolysis"/>
    <property type="evidence" value="ECO:0007669"/>
    <property type="project" value="UniProtKB-KW"/>
</dbReference>
<evidence type="ECO:0000256" key="7">
    <source>
        <dbReference type="ARBA" id="ARBA00025529"/>
    </source>
</evidence>
<keyword evidence="6 8" id="KW-0482">Metalloprotease</keyword>
<dbReference type="Proteomes" id="UP001142055">
    <property type="component" value="Chromosome 2"/>
</dbReference>
<dbReference type="CDD" id="cd04280">
    <property type="entry name" value="ZnMc_astacin_like"/>
    <property type="match status" value="1"/>
</dbReference>
<evidence type="ECO:0000259" key="11">
    <source>
        <dbReference type="PROSITE" id="PS51864"/>
    </source>
</evidence>
<feature type="active site" evidence="8">
    <location>
        <position position="130"/>
    </location>
</feature>
<evidence type="ECO:0000256" key="8">
    <source>
        <dbReference type="PROSITE-ProRule" id="PRU01211"/>
    </source>
</evidence>
<keyword evidence="2 8" id="KW-0645">Protease</keyword>
<comment type="cofactor">
    <cofactor evidence="8 9">
        <name>Zn(2+)</name>
        <dbReference type="ChEBI" id="CHEBI:29105"/>
    </cofactor>
    <text evidence="8 9">Binds 1 zinc ion per subunit.</text>
</comment>
<gene>
    <name evidence="12" type="ORF">RDWZM_006336</name>
</gene>
<dbReference type="PANTHER" id="PTHR10127:SF780">
    <property type="entry name" value="METALLOENDOPEPTIDASE"/>
    <property type="match status" value="1"/>
</dbReference>
<accession>A0A9Q0RN80</accession>